<comment type="catalytic activity">
    <reaction evidence="3">
        <text>ATP + H2O = ADP + phosphate + H(+)</text>
        <dbReference type="Rhea" id="RHEA:13065"/>
        <dbReference type="ChEBI" id="CHEBI:15377"/>
        <dbReference type="ChEBI" id="CHEBI:15378"/>
        <dbReference type="ChEBI" id="CHEBI:30616"/>
        <dbReference type="ChEBI" id="CHEBI:43474"/>
        <dbReference type="ChEBI" id="CHEBI:456216"/>
        <dbReference type="EC" id="5.6.2.3"/>
    </reaction>
</comment>
<organism evidence="6 7">
    <name type="scientific">Nitrosopumilus ureiphilus</name>
    <dbReference type="NCBI Taxonomy" id="1470067"/>
    <lineage>
        <taxon>Archaea</taxon>
        <taxon>Nitrososphaerota</taxon>
        <taxon>Nitrososphaeria</taxon>
        <taxon>Nitrosopumilales</taxon>
        <taxon>Nitrosopumilaceae</taxon>
        <taxon>Nitrosopumilus</taxon>
    </lineage>
</organism>
<dbReference type="OrthoDB" id="107033at2157"/>
<dbReference type="Proteomes" id="UP000509478">
    <property type="component" value="Chromosome"/>
</dbReference>
<dbReference type="InterPro" id="IPR002789">
    <property type="entry name" value="HerA_central"/>
</dbReference>
<keyword evidence="7" id="KW-1185">Reference proteome</keyword>
<evidence type="ECO:0000256" key="3">
    <source>
        <dbReference type="ARBA" id="ARBA00048954"/>
    </source>
</evidence>
<comment type="catalytic activity">
    <reaction evidence="4">
        <text>ATP + H2O = ADP + phosphate + H(+)</text>
        <dbReference type="Rhea" id="RHEA:13065"/>
        <dbReference type="ChEBI" id="CHEBI:15377"/>
        <dbReference type="ChEBI" id="CHEBI:15378"/>
        <dbReference type="ChEBI" id="CHEBI:30616"/>
        <dbReference type="ChEBI" id="CHEBI:43474"/>
        <dbReference type="ChEBI" id="CHEBI:456216"/>
        <dbReference type="EC" id="5.6.2.4"/>
    </reaction>
</comment>
<evidence type="ECO:0000256" key="2">
    <source>
        <dbReference type="ARBA" id="ARBA00034617"/>
    </source>
</evidence>
<reference evidence="6 7" key="1">
    <citation type="submission" date="2018-02" db="EMBL/GenBank/DDBJ databases">
        <title>Complete genome of Nitrosopumilus ureaphilus PS0.</title>
        <authorList>
            <person name="Qin W."/>
            <person name="Zheng Y."/>
            <person name="Stahl D.A."/>
        </authorList>
    </citation>
    <scope>NUCLEOTIDE SEQUENCE [LARGE SCALE GENOMIC DNA]</scope>
    <source>
        <strain evidence="6 7">PS0</strain>
    </source>
</reference>
<evidence type="ECO:0000313" key="6">
    <source>
        <dbReference type="EMBL" id="QLH07271.1"/>
    </source>
</evidence>
<comment type="catalytic activity">
    <reaction evidence="2">
        <text>Couples ATP hydrolysis with the unwinding of duplex DNA by translocating in the 3'-5' direction.</text>
        <dbReference type="EC" id="5.6.2.4"/>
    </reaction>
</comment>
<dbReference type="EMBL" id="CP026995">
    <property type="protein sequence ID" value="QLH07271.1"/>
    <property type="molecule type" value="Genomic_DNA"/>
</dbReference>
<dbReference type="Pfam" id="PF01935">
    <property type="entry name" value="DUF87"/>
    <property type="match status" value="1"/>
</dbReference>
<dbReference type="RefSeq" id="WP_179371142.1">
    <property type="nucleotide sequence ID" value="NZ_CP026995.1"/>
</dbReference>
<gene>
    <name evidence="6" type="ORF">C5F50_09410</name>
</gene>
<dbReference type="GO" id="GO:0043138">
    <property type="term" value="F:3'-5' DNA helicase activity"/>
    <property type="evidence" value="ECO:0007669"/>
    <property type="project" value="UniProtKB-EC"/>
</dbReference>
<dbReference type="GeneID" id="56068321"/>
<dbReference type="AlphaFoldDB" id="A0A7D5M6N0"/>
<dbReference type="Gene3D" id="3.40.50.300">
    <property type="entry name" value="P-loop containing nucleotide triphosphate hydrolases"/>
    <property type="match status" value="2"/>
</dbReference>
<proteinExistence type="inferred from homology"/>
<evidence type="ECO:0000256" key="1">
    <source>
        <dbReference type="ARBA" id="ARBA00007816"/>
    </source>
</evidence>
<dbReference type="SUPFAM" id="SSF52540">
    <property type="entry name" value="P-loop containing nucleoside triphosphate hydrolases"/>
    <property type="match status" value="1"/>
</dbReference>
<name>A0A7D5M6N0_9ARCH</name>
<dbReference type="InterPro" id="IPR008571">
    <property type="entry name" value="HerA-like"/>
</dbReference>
<evidence type="ECO:0000256" key="4">
    <source>
        <dbReference type="ARBA" id="ARBA00048988"/>
    </source>
</evidence>
<dbReference type="GO" id="GO:0005524">
    <property type="term" value="F:ATP binding"/>
    <property type="evidence" value="ECO:0007669"/>
    <property type="project" value="UniProtKB-KW"/>
</dbReference>
<dbReference type="PANTHER" id="PTHR42957">
    <property type="entry name" value="HELICASE MJ1565-RELATED"/>
    <property type="match status" value="1"/>
</dbReference>
<evidence type="ECO:0000313" key="7">
    <source>
        <dbReference type="Proteomes" id="UP000509478"/>
    </source>
</evidence>
<protein>
    <submittedName>
        <fullName evidence="6">ATP-binding protein</fullName>
    </submittedName>
</protein>
<evidence type="ECO:0000259" key="5">
    <source>
        <dbReference type="Pfam" id="PF01935"/>
    </source>
</evidence>
<dbReference type="KEGG" id="nue:C5F50_09410"/>
<feature type="domain" description="Helicase HerA central" evidence="5">
    <location>
        <begin position="145"/>
        <end position="373"/>
    </location>
</feature>
<comment type="similarity">
    <text evidence="1">Belongs to the HerA family.</text>
</comment>
<dbReference type="InterPro" id="IPR027417">
    <property type="entry name" value="P-loop_NTPase"/>
</dbReference>
<dbReference type="GO" id="GO:0043139">
    <property type="term" value="F:5'-3' DNA helicase activity"/>
    <property type="evidence" value="ECO:0007669"/>
    <property type="project" value="UniProtKB-EC"/>
</dbReference>
<sequence length="527" mass="58418">MDELSVVGQVVGGSFGDIVIRQKAGTDLEIGDLMVSEENGSFLILQVFALQYGSQIQDKMQQMMSGVNLEQGVVDAHFYEPDFVNYVLARIKPLARVYKENNDVKIPKSLPSFFNKLRLISKDDLKFLQKEKDSIFVGYIRSGSKVIKEAEVWLPAEDVFSHHMLIPATTGRGKSNLVKTILWHVLDTNKVGALVLDAHDEYFGRGGIGLKDHPKAKDNLMYYTPSNPPVGANRLTVNLQSIRPEHFEGIADFSDPQFQAIRMAFRKSRKNWIRDLMLTDAVDAGMESSSQSRGEFAAATMMVVQRKLRLLLSLEKDEEGVVFSRHEVFDSTTKGLNTVDGIVKDIEQGKVVVLDTSRLGDEAELLVGNIIASKLLEKYKDAKAGGELERKPVATIVIEEAPRVIGVDVLTSRNDNIYSTIAKEGRKFKVGLTAITQLSSVIPKTILANMNTKIILGNEMKQEREAIIASASQDLSEDDKNIASLDKGEAIITSIFVPFAMPIKVPLFEDIVKDKGIIPESGKTKVF</sequence>
<keyword evidence="6" id="KW-0067">ATP-binding</keyword>
<dbReference type="PANTHER" id="PTHR42957:SF1">
    <property type="entry name" value="HELICASE MJ1565-RELATED"/>
    <property type="match status" value="1"/>
</dbReference>
<accession>A0A7D5M6N0</accession>
<keyword evidence="6" id="KW-0547">Nucleotide-binding</keyword>